<name>A0A853CWL1_9MICO</name>
<evidence type="ECO:0000313" key="2">
    <source>
        <dbReference type="Proteomes" id="UP000578352"/>
    </source>
</evidence>
<dbReference type="EMBL" id="JACCFL010000001">
    <property type="protein sequence ID" value="NYJ23200.1"/>
    <property type="molecule type" value="Genomic_DNA"/>
</dbReference>
<sequence>MKVASNTAAAQAAVAGFANIEVESDGQQVTLGSSTVASMKEGASVANGVLDSISAFISGVKRQADGVTALASEIEARDKRDAASVGGTR</sequence>
<evidence type="ECO:0000313" key="1">
    <source>
        <dbReference type="EMBL" id="NYJ23200.1"/>
    </source>
</evidence>
<organism evidence="1 2">
    <name type="scientific">Leifsonia shinshuensis</name>
    <dbReference type="NCBI Taxonomy" id="150026"/>
    <lineage>
        <taxon>Bacteria</taxon>
        <taxon>Bacillati</taxon>
        <taxon>Actinomycetota</taxon>
        <taxon>Actinomycetes</taxon>
        <taxon>Micrococcales</taxon>
        <taxon>Microbacteriaceae</taxon>
        <taxon>Leifsonia</taxon>
    </lineage>
</organism>
<dbReference type="AlphaFoldDB" id="A0A853CWL1"/>
<comment type="caution">
    <text evidence="1">The sequence shown here is derived from an EMBL/GenBank/DDBJ whole genome shotgun (WGS) entry which is preliminary data.</text>
</comment>
<dbReference type="RefSeq" id="WP_179605149.1">
    <property type="nucleotide sequence ID" value="NZ_BAABEH010000001.1"/>
</dbReference>
<dbReference type="Proteomes" id="UP000578352">
    <property type="component" value="Unassembled WGS sequence"/>
</dbReference>
<protein>
    <submittedName>
        <fullName evidence="1">Uncharacterized protein</fullName>
    </submittedName>
</protein>
<gene>
    <name evidence="1" type="ORF">HNR13_001487</name>
</gene>
<proteinExistence type="predicted"/>
<accession>A0A853CWL1</accession>
<reference evidence="1 2" key="1">
    <citation type="submission" date="2020-07" db="EMBL/GenBank/DDBJ databases">
        <title>Sequencing the genomes of 1000 actinobacteria strains.</title>
        <authorList>
            <person name="Klenk H.-P."/>
        </authorList>
    </citation>
    <scope>NUCLEOTIDE SEQUENCE [LARGE SCALE GENOMIC DNA]</scope>
    <source>
        <strain evidence="1 2">DSM 15165</strain>
    </source>
</reference>